<dbReference type="PANTHER" id="PTHR11096:SF1">
    <property type="entry name" value="RNA 3'-TERMINAL PHOSPHATE CYCLASE-LIKE PROTEIN"/>
    <property type="match status" value="1"/>
</dbReference>
<keyword evidence="4" id="KW-0539">Nucleus</keyword>
<dbReference type="Pfam" id="PF01137">
    <property type="entry name" value="RTC"/>
    <property type="match status" value="1"/>
</dbReference>
<dbReference type="Proteomes" id="UP000241890">
    <property type="component" value="Unassembled WGS sequence"/>
</dbReference>
<evidence type="ECO:0000256" key="4">
    <source>
        <dbReference type="ARBA" id="ARBA00023242"/>
    </source>
</evidence>
<dbReference type="InterPro" id="IPR000228">
    <property type="entry name" value="RNA3'_term_phos_cyc"/>
</dbReference>
<dbReference type="OrthoDB" id="1911237at2759"/>
<dbReference type="InterPro" id="IPR013792">
    <property type="entry name" value="RNA3'P_cycl/enolpyr_Trfase_a/b"/>
</dbReference>
<comment type="subcellular location">
    <subcellularLocation>
        <location evidence="1">Nucleus</location>
        <location evidence="1">Nucleolus</location>
    </subcellularLocation>
</comment>
<reference evidence="7 8" key="1">
    <citation type="submission" date="2017-12" db="EMBL/GenBank/DDBJ databases">
        <title>Sequencing, de novo assembly and annotation of complete genome of a new Thraustochytrid species, strain FCC1311.</title>
        <authorList>
            <person name="Sedici K."/>
            <person name="Godart F."/>
            <person name="Aiese Cigliano R."/>
            <person name="Sanseverino W."/>
            <person name="Barakat M."/>
            <person name="Ortet P."/>
            <person name="Marechal E."/>
            <person name="Cagnac O."/>
            <person name="Amato A."/>
        </authorList>
    </citation>
    <scope>NUCLEOTIDE SEQUENCE [LARGE SCALE GENOMIC DNA]</scope>
</reference>
<evidence type="ECO:0000259" key="5">
    <source>
        <dbReference type="Pfam" id="PF01137"/>
    </source>
</evidence>
<name>A0A2R5FZL7_9STRA</name>
<protein>
    <submittedName>
        <fullName evidence="7">RNA 3'-terminal phosphate cyclase-like protein</fullName>
    </submittedName>
</protein>
<dbReference type="NCBIfam" id="TIGR03400">
    <property type="entry name" value="18S_RNA_Rcl1p"/>
    <property type="match status" value="1"/>
</dbReference>
<keyword evidence="3" id="KW-0690">Ribosome biogenesis</keyword>
<dbReference type="Pfam" id="PF05189">
    <property type="entry name" value="RTC_insert"/>
    <property type="match status" value="1"/>
</dbReference>
<evidence type="ECO:0000256" key="1">
    <source>
        <dbReference type="ARBA" id="ARBA00004604"/>
    </source>
</evidence>
<gene>
    <name evidence="7" type="ORF">FCC1311_003982</name>
</gene>
<evidence type="ECO:0000259" key="6">
    <source>
        <dbReference type="Pfam" id="PF05189"/>
    </source>
</evidence>
<dbReference type="InterPro" id="IPR036553">
    <property type="entry name" value="RPTC_insert"/>
</dbReference>
<dbReference type="GO" id="GO:0004521">
    <property type="term" value="F:RNA endonuclease activity"/>
    <property type="evidence" value="ECO:0007669"/>
    <property type="project" value="TreeGrafter"/>
</dbReference>
<dbReference type="GO" id="GO:0000479">
    <property type="term" value="P:endonucleolytic cleavage of tricistronic rRNA transcript (SSU-rRNA, 5.8S rRNA, LSU-rRNA)"/>
    <property type="evidence" value="ECO:0007669"/>
    <property type="project" value="TreeGrafter"/>
</dbReference>
<dbReference type="Gene3D" id="3.30.360.20">
    <property type="entry name" value="RNA 3'-terminal phosphate cyclase, insert domain"/>
    <property type="match status" value="1"/>
</dbReference>
<dbReference type="InterPro" id="IPR013791">
    <property type="entry name" value="RNA3'-term_phos_cycl_insert"/>
</dbReference>
<evidence type="ECO:0000256" key="2">
    <source>
        <dbReference type="ARBA" id="ARBA00007089"/>
    </source>
</evidence>
<accession>A0A2R5FZL7</accession>
<keyword evidence="8" id="KW-1185">Reference proteome</keyword>
<feature type="domain" description="RNA 3'-terminal phosphate cyclase insert" evidence="6">
    <location>
        <begin position="176"/>
        <end position="254"/>
    </location>
</feature>
<dbReference type="InterPro" id="IPR037136">
    <property type="entry name" value="RNA3'_phos_cyclase_dom_sf"/>
</dbReference>
<sequence>MLRVEGAQLFRARLTSSILSNRPVLIAKIRELDDRPGVTDYEVSFAKLVDKLTNGTAISINETGTSVTVRPGYMVGGAIEHECEGRAIGYFLEGILPLCLFARDPVELTLTGVTNDDVDICVDLFATVTLPLVRRFGLEHPPTLEVLRRGLAPRGKGVVVLRSPVARELRAVQLMDPGFVRKVRGLAYAVRVSPQFANRMATEARGIFNTLLPDVYINTDHTKSRDVVPGFGLSIYAVTTTGCLLGSKRAATRRSLLDKGKASAKNILGIDDPAAAFRSDKEIAAEHDKAAENEQDDETRTKGWRIPGVKAQSEPEEVATNVAHQVLEQIAQGGCVDATHQPLLFMLMTLCPEDVSKARVGTLTPYSMRYLRMIKDFFGVTFRLQVDDATSTTLCSCVGVGYKNLSRKVT</sequence>
<dbReference type="InterPro" id="IPR016443">
    <property type="entry name" value="RNA3'_term_phos_cyc_type_2"/>
</dbReference>
<dbReference type="SUPFAM" id="SSF55205">
    <property type="entry name" value="EPT/RTPC-like"/>
    <property type="match status" value="1"/>
</dbReference>
<dbReference type="Gene3D" id="3.65.10.20">
    <property type="entry name" value="RNA 3'-terminal phosphate cyclase domain"/>
    <property type="match status" value="2"/>
</dbReference>
<proteinExistence type="inferred from homology"/>
<evidence type="ECO:0000256" key="3">
    <source>
        <dbReference type="ARBA" id="ARBA00022517"/>
    </source>
</evidence>
<comment type="caution">
    <text evidence="7">The sequence shown here is derived from an EMBL/GenBank/DDBJ whole genome shotgun (WGS) entry which is preliminary data.</text>
</comment>
<feature type="domain" description="RNA 3'-terminal phosphate cyclase" evidence="5">
    <location>
        <begin position="4"/>
        <end position="383"/>
    </location>
</feature>
<dbReference type="FunCoup" id="A0A2R5FZL7">
    <property type="interactions" value="232"/>
</dbReference>
<evidence type="ECO:0000313" key="7">
    <source>
        <dbReference type="EMBL" id="GBG24180.1"/>
    </source>
</evidence>
<dbReference type="InParanoid" id="A0A2R5FZL7"/>
<dbReference type="PANTHER" id="PTHR11096">
    <property type="entry name" value="RNA 3' TERMINAL PHOSPHATE CYCLASE"/>
    <property type="match status" value="1"/>
</dbReference>
<evidence type="ECO:0000313" key="8">
    <source>
        <dbReference type="Proteomes" id="UP000241890"/>
    </source>
</evidence>
<organism evidence="7 8">
    <name type="scientific">Hondaea fermentalgiana</name>
    <dbReference type="NCBI Taxonomy" id="2315210"/>
    <lineage>
        <taxon>Eukaryota</taxon>
        <taxon>Sar</taxon>
        <taxon>Stramenopiles</taxon>
        <taxon>Bigyra</taxon>
        <taxon>Labyrinthulomycetes</taxon>
        <taxon>Thraustochytrida</taxon>
        <taxon>Thraustochytriidae</taxon>
        <taxon>Hondaea</taxon>
    </lineage>
</organism>
<dbReference type="InterPro" id="IPR023797">
    <property type="entry name" value="RNA3'_phos_cyclase_dom"/>
</dbReference>
<dbReference type="GO" id="GO:0005730">
    <property type="term" value="C:nucleolus"/>
    <property type="evidence" value="ECO:0007669"/>
    <property type="project" value="UniProtKB-SubCell"/>
</dbReference>
<comment type="similarity">
    <text evidence="2">Belongs to the RNA 3'-terminal cyclase family. Type 2 subfamily.</text>
</comment>
<dbReference type="EMBL" id="BEYU01000004">
    <property type="protein sequence ID" value="GBG24180.1"/>
    <property type="molecule type" value="Genomic_DNA"/>
</dbReference>
<dbReference type="AlphaFoldDB" id="A0A2R5FZL7"/>